<accession>A6KQ88</accession>
<reference evidence="2" key="1">
    <citation type="submission" date="2005-09" db="EMBL/GenBank/DDBJ databases">
        <authorList>
            <person name="Mural R.J."/>
            <person name="Li P.W."/>
            <person name="Adams M.D."/>
            <person name="Amanatides P.G."/>
            <person name="Baden-Tillson H."/>
            <person name="Barnstead M."/>
            <person name="Chin S.H."/>
            <person name="Dew I."/>
            <person name="Evans C.A."/>
            <person name="Ferriera S."/>
            <person name="Flanigan M."/>
            <person name="Fosler C."/>
            <person name="Glodek A."/>
            <person name="Gu Z."/>
            <person name="Holt R.A."/>
            <person name="Jennings D."/>
            <person name="Kraft C.L."/>
            <person name="Lu F."/>
            <person name="Nguyen T."/>
            <person name="Nusskern D.R."/>
            <person name="Pfannkoch C.M."/>
            <person name="Sitter C."/>
            <person name="Sutton G.G."/>
            <person name="Venter J.C."/>
            <person name="Wang Z."/>
            <person name="Woodage T."/>
            <person name="Zheng X.H."/>
            <person name="Zhong F."/>
        </authorList>
    </citation>
    <scope>NUCLEOTIDE SEQUENCE [LARGE SCALE GENOMIC DNA]</scope>
    <source>
        <strain>BN</strain>
        <strain evidence="2">Sprague-Dawley</strain>
    </source>
</reference>
<sequence>MVPQFPKAMPTFMDQLFKNMILLAFRQPEVYKPVIIQKTTKLLFCLIIQETQGKGNCGSFFFRLNFYPI</sequence>
<dbReference type="AlphaFoldDB" id="A6KQ88"/>
<proteinExistence type="predicted"/>
<name>A6KQ88_RAT</name>
<protein>
    <submittedName>
        <fullName evidence="1">RCG38982</fullName>
    </submittedName>
</protein>
<evidence type="ECO:0000313" key="1">
    <source>
        <dbReference type="EMBL" id="EDL84458.1"/>
    </source>
</evidence>
<evidence type="ECO:0000313" key="2">
    <source>
        <dbReference type="Proteomes" id="UP000234681"/>
    </source>
</evidence>
<gene>
    <name evidence="1" type="ORF">rCG_38982</name>
</gene>
<dbReference type="EMBL" id="CH474085">
    <property type="protein sequence ID" value="EDL84458.1"/>
    <property type="molecule type" value="Genomic_DNA"/>
</dbReference>
<dbReference type="Proteomes" id="UP000234681">
    <property type="component" value="Chromosome 1"/>
</dbReference>
<organism evidence="1 2">
    <name type="scientific">Rattus norvegicus</name>
    <name type="common">Rat</name>
    <dbReference type="NCBI Taxonomy" id="10116"/>
    <lineage>
        <taxon>Eukaryota</taxon>
        <taxon>Metazoa</taxon>
        <taxon>Chordata</taxon>
        <taxon>Craniata</taxon>
        <taxon>Vertebrata</taxon>
        <taxon>Euteleostomi</taxon>
        <taxon>Mammalia</taxon>
        <taxon>Eutheria</taxon>
        <taxon>Euarchontoglires</taxon>
        <taxon>Glires</taxon>
        <taxon>Rodentia</taxon>
        <taxon>Myomorpha</taxon>
        <taxon>Muroidea</taxon>
        <taxon>Muridae</taxon>
        <taxon>Murinae</taxon>
        <taxon>Rattus</taxon>
    </lineage>
</organism>